<dbReference type="Proteomes" id="UP000318405">
    <property type="component" value="Unassembled WGS sequence"/>
</dbReference>
<evidence type="ECO:0000256" key="1">
    <source>
        <dbReference type="ARBA" id="ARBA00001974"/>
    </source>
</evidence>
<keyword evidence="4" id="KW-0285">Flavoprotein</keyword>
<comment type="cofactor">
    <cofactor evidence="1">
        <name>FAD</name>
        <dbReference type="ChEBI" id="CHEBI:57692"/>
    </cofactor>
</comment>
<dbReference type="InterPro" id="IPR002938">
    <property type="entry name" value="FAD-bd"/>
</dbReference>
<name>A0A556AJ22_9BURK</name>
<dbReference type="PROSITE" id="PS01304">
    <property type="entry name" value="UBIH"/>
    <property type="match status" value="1"/>
</dbReference>
<keyword evidence="10" id="KW-1185">Reference proteome</keyword>
<dbReference type="OrthoDB" id="9769565at2"/>
<keyword evidence="6" id="KW-0560">Oxidoreductase</keyword>
<dbReference type="PANTHER" id="PTHR43876:SF7">
    <property type="entry name" value="UBIQUINONE BIOSYNTHESIS MONOOXYGENASE COQ6, MITOCHONDRIAL"/>
    <property type="match status" value="1"/>
</dbReference>
<comment type="similarity">
    <text evidence="3">Belongs to the UbiH/COQ6 family.</text>
</comment>
<evidence type="ECO:0000259" key="8">
    <source>
        <dbReference type="Pfam" id="PF01494"/>
    </source>
</evidence>
<dbReference type="GO" id="GO:0006744">
    <property type="term" value="P:ubiquinone biosynthetic process"/>
    <property type="evidence" value="ECO:0007669"/>
    <property type="project" value="UniProtKB-UniPathway"/>
</dbReference>
<evidence type="ECO:0000256" key="5">
    <source>
        <dbReference type="ARBA" id="ARBA00022827"/>
    </source>
</evidence>
<dbReference type="NCBIfam" id="TIGR01988">
    <property type="entry name" value="Ubi-OHases"/>
    <property type="match status" value="1"/>
</dbReference>
<keyword evidence="5" id="KW-0274">FAD</keyword>
<dbReference type="EMBL" id="VLTJ01000029">
    <property type="protein sequence ID" value="TSH92883.1"/>
    <property type="molecule type" value="Genomic_DNA"/>
</dbReference>
<dbReference type="Gene3D" id="3.50.50.60">
    <property type="entry name" value="FAD/NAD(P)-binding domain"/>
    <property type="match status" value="2"/>
</dbReference>
<dbReference type="Pfam" id="PF01494">
    <property type="entry name" value="FAD_binding_3"/>
    <property type="match status" value="1"/>
</dbReference>
<evidence type="ECO:0000256" key="6">
    <source>
        <dbReference type="ARBA" id="ARBA00023002"/>
    </source>
</evidence>
<protein>
    <submittedName>
        <fullName evidence="9">FAD-binding protein</fullName>
    </submittedName>
</protein>
<feature type="domain" description="FAD-binding" evidence="8">
    <location>
        <begin position="9"/>
        <end position="355"/>
    </location>
</feature>
<evidence type="ECO:0000313" key="9">
    <source>
        <dbReference type="EMBL" id="TSH92883.1"/>
    </source>
</evidence>
<evidence type="ECO:0000256" key="3">
    <source>
        <dbReference type="ARBA" id="ARBA00005349"/>
    </source>
</evidence>
<proteinExistence type="inferred from homology"/>
<organism evidence="9 10">
    <name type="scientific">Verticiella sediminum</name>
    <dbReference type="NCBI Taxonomy" id="1247510"/>
    <lineage>
        <taxon>Bacteria</taxon>
        <taxon>Pseudomonadati</taxon>
        <taxon>Pseudomonadota</taxon>
        <taxon>Betaproteobacteria</taxon>
        <taxon>Burkholderiales</taxon>
        <taxon>Alcaligenaceae</taxon>
        <taxon>Verticiella</taxon>
    </lineage>
</organism>
<evidence type="ECO:0000256" key="4">
    <source>
        <dbReference type="ARBA" id="ARBA00022630"/>
    </source>
</evidence>
<accession>A0A556AJ22</accession>
<sequence>MQASPSSFDAVVVGTGVAGLASALALARRGVHVALLGPKPPLPTPAPDTYDPRVYAISPASRDFLLGLGAWSAIPEARIAPVTAMAVSGDGATVHLDAGQASMADLAAVVEGQELERALRNALQVFGVAWTQARFAGLTRRAGSHGIELFTDERQILSTALVVAADGAASPVRQAAGLSAQRRDYDAIGLVVHLDAELPHRGVARQWFTPRGVLALLPMPDTQGARPQVSMVWSMRRSEADTLLALPAEEANARLGLLLAEATGQQLGALTPRSRLLGFPLALLTAPRVAAPGVALVGDAAHVVHPLAGQGLNLGLGDAHALAEAVGAREPFRGPGDERVLRRYQRARAEAVTAMRLATDGLYHLYDAPLGPLRRAGMDLVERLPFAKRLLIRRASQF</sequence>
<dbReference type="UniPathway" id="UPA00232"/>
<dbReference type="GO" id="GO:0004497">
    <property type="term" value="F:monooxygenase activity"/>
    <property type="evidence" value="ECO:0007669"/>
    <property type="project" value="UniProtKB-KW"/>
</dbReference>
<dbReference type="PRINTS" id="PR00420">
    <property type="entry name" value="RNGMNOXGNASE"/>
</dbReference>
<dbReference type="SUPFAM" id="SSF51905">
    <property type="entry name" value="FAD/NAD(P)-binding domain"/>
    <property type="match status" value="1"/>
</dbReference>
<evidence type="ECO:0000256" key="2">
    <source>
        <dbReference type="ARBA" id="ARBA00004749"/>
    </source>
</evidence>
<gene>
    <name evidence="9" type="ORF">FOZ76_15935</name>
</gene>
<evidence type="ECO:0000313" key="10">
    <source>
        <dbReference type="Proteomes" id="UP000318405"/>
    </source>
</evidence>
<dbReference type="InterPro" id="IPR018168">
    <property type="entry name" value="Ubi_Hdrlase_CS"/>
</dbReference>
<dbReference type="InterPro" id="IPR036188">
    <property type="entry name" value="FAD/NAD-bd_sf"/>
</dbReference>
<dbReference type="GO" id="GO:0016705">
    <property type="term" value="F:oxidoreductase activity, acting on paired donors, with incorporation or reduction of molecular oxygen"/>
    <property type="evidence" value="ECO:0007669"/>
    <property type="project" value="InterPro"/>
</dbReference>
<comment type="caution">
    <text evidence="9">The sequence shown here is derived from an EMBL/GenBank/DDBJ whole genome shotgun (WGS) entry which is preliminary data.</text>
</comment>
<evidence type="ECO:0000256" key="7">
    <source>
        <dbReference type="ARBA" id="ARBA00023033"/>
    </source>
</evidence>
<keyword evidence="7" id="KW-0503">Monooxygenase</keyword>
<dbReference type="PANTHER" id="PTHR43876">
    <property type="entry name" value="UBIQUINONE BIOSYNTHESIS MONOOXYGENASE COQ6, MITOCHONDRIAL"/>
    <property type="match status" value="1"/>
</dbReference>
<dbReference type="GO" id="GO:0071949">
    <property type="term" value="F:FAD binding"/>
    <property type="evidence" value="ECO:0007669"/>
    <property type="project" value="InterPro"/>
</dbReference>
<dbReference type="AlphaFoldDB" id="A0A556AJ22"/>
<comment type="pathway">
    <text evidence="2">Cofactor biosynthesis; ubiquinone biosynthesis.</text>
</comment>
<reference evidence="9 10" key="1">
    <citation type="submission" date="2019-07" db="EMBL/GenBank/DDBJ databases">
        <title>Qingshengfaniella alkalisoli gen. nov., sp. nov., isolated from saline soil.</title>
        <authorList>
            <person name="Xu L."/>
            <person name="Huang X.-X."/>
            <person name="Sun J.-Q."/>
        </authorList>
    </citation>
    <scope>NUCLEOTIDE SEQUENCE [LARGE SCALE GENOMIC DNA]</scope>
    <source>
        <strain evidence="9 10">DSM 27279</strain>
    </source>
</reference>
<dbReference type="InterPro" id="IPR010971">
    <property type="entry name" value="UbiH/COQ6"/>
</dbReference>
<dbReference type="InterPro" id="IPR051205">
    <property type="entry name" value="UbiH/COQ6_monooxygenase"/>
</dbReference>
<dbReference type="RefSeq" id="WP_143949249.1">
    <property type="nucleotide sequence ID" value="NZ_BAABMB010000001.1"/>
</dbReference>